<evidence type="ECO:0000256" key="7">
    <source>
        <dbReference type="SAM" id="SignalP"/>
    </source>
</evidence>
<evidence type="ECO:0000259" key="8">
    <source>
        <dbReference type="SMART" id="SM00856"/>
    </source>
</evidence>
<dbReference type="NCBIfam" id="TIGR01614">
    <property type="entry name" value="PME_inhib"/>
    <property type="match status" value="1"/>
</dbReference>
<organism evidence="9">
    <name type="scientific">Daucus carota subsp. sativus</name>
    <name type="common">Carrot</name>
    <dbReference type="NCBI Taxonomy" id="79200"/>
    <lineage>
        <taxon>Eukaryota</taxon>
        <taxon>Viridiplantae</taxon>
        <taxon>Streptophyta</taxon>
        <taxon>Embryophyta</taxon>
        <taxon>Tracheophyta</taxon>
        <taxon>Spermatophyta</taxon>
        <taxon>Magnoliopsida</taxon>
        <taxon>eudicotyledons</taxon>
        <taxon>Gunneridae</taxon>
        <taxon>Pentapetalae</taxon>
        <taxon>asterids</taxon>
        <taxon>campanulids</taxon>
        <taxon>Apiales</taxon>
        <taxon>Apiaceae</taxon>
        <taxon>Apioideae</taxon>
        <taxon>Scandiceae</taxon>
        <taxon>Daucinae</taxon>
        <taxon>Daucus</taxon>
        <taxon>Daucus sect. Daucus</taxon>
    </lineage>
</organism>
<keyword evidence="11" id="KW-1185">Reference proteome</keyword>
<proteinExistence type="inferred from homology"/>
<keyword evidence="3" id="KW-0964">Secreted</keyword>
<keyword evidence="4 7" id="KW-0732">Signal</keyword>
<reference evidence="10" key="2">
    <citation type="submission" date="2022-03" db="EMBL/GenBank/DDBJ databases">
        <title>Draft title - Genomic analysis of global carrot germplasm unveils the trajectory of domestication and the origin of high carotenoid orange carrot.</title>
        <authorList>
            <person name="Iorizzo M."/>
            <person name="Ellison S."/>
            <person name="Senalik D."/>
            <person name="Macko-Podgorni A."/>
            <person name="Grzebelus D."/>
            <person name="Bostan H."/>
            <person name="Rolling W."/>
            <person name="Curaba J."/>
            <person name="Simon P."/>
        </authorList>
    </citation>
    <scope>NUCLEOTIDE SEQUENCE</scope>
    <source>
        <tissue evidence="10">Leaf</tissue>
    </source>
</reference>
<dbReference type="Gene3D" id="1.20.140.40">
    <property type="entry name" value="Invertase/pectin methylesterase inhibitor family protein"/>
    <property type="match status" value="1"/>
</dbReference>
<dbReference type="GO" id="GO:0004857">
    <property type="term" value="F:enzyme inhibitor activity"/>
    <property type="evidence" value="ECO:0007669"/>
    <property type="project" value="InterPro"/>
</dbReference>
<evidence type="ECO:0000313" key="10">
    <source>
        <dbReference type="EMBL" id="WOH06812.1"/>
    </source>
</evidence>
<dbReference type="InterPro" id="IPR006501">
    <property type="entry name" value="Pectinesterase_inhib_dom"/>
</dbReference>
<keyword evidence="2" id="KW-0052">Apoplast</keyword>
<dbReference type="SUPFAM" id="SSF101148">
    <property type="entry name" value="Plant invertase/pectin methylesterase inhibitor"/>
    <property type="match status" value="1"/>
</dbReference>
<evidence type="ECO:0000256" key="1">
    <source>
        <dbReference type="ARBA" id="ARBA00004271"/>
    </source>
</evidence>
<protein>
    <recommendedName>
        <fullName evidence="8">Pectinesterase inhibitor domain-containing protein</fullName>
    </recommendedName>
</protein>
<dbReference type="PANTHER" id="PTHR31080">
    <property type="entry name" value="PECTINESTERASE INHIBITOR-LIKE"/>
    <property type="match status" value="1"/>
</dbReference>
<comment type="subcellular location">
    <subcellularLocation>
        <location evidence="1">Secreted</location>
        <location evidence="1">Extracellular space</location>
        <location evidence="1">Apoplast</location>
    </subcellularLocation>
</comment>
<dbReference type="GO" id="GO:0048046">
    <property type="term" value="C:apoplast"/>
    <property type="evidence" value="ECO:0007669"/>
    <property type="project" value="UniProtKB-SubCell"/>
</dbReference>
<dbReference type="Gramene" id="KZM92436">
    <property type="protein sequence ID" value="KZM92436"/>
    <property type="gene ID" value="DCAR_020199"/>
</dbReference>
<dbReference type="CDD" id="cd15798">
    <property type="entry name" value="PMEI-like_3"/>
    <property type="match status" value="1"/>
</dbReference>
<sequence>MTRSYYLVPFFLLLAFYSEAASSPIPANIGFIKSSCNATAYPDLCISSLSLYATTIQNSPHQMAVMALEVSLNRTKLAQTFMHLLTKFKGLTAKQQEAIADCKDEVEDSLDRVNRSSIEMKSLGQAGGQEFIWHMSNVETWISAALTDDTTCMDGFSDLATEGKIKESVRAQITSVAHYTSNALALINSFAAMQKH</sequence>
<accession>A0A164WYC3</accession>
<gene>
    <name evidence="9" type="ORF">DCAR_020199</name>
    <name evidence="10" type="ORF">DCAR_0626240</name>
</gene>
<dbReference type="Pfam" id="PF04043">
    <property type="entry name" value="PMEI"/>
    <property type="match status" value="1"/>
</dbReference>
<evidence type="ECO:0000256" key="3">
    <source>
        <dbReference type="ARBA" id="ARBA00022525"/>
    </source>
</evidence>
<dbReference type="EMBL" id="LNRQ01000006">
    <property type="protein sequence ID" value="KZM92436.1"/>
    <property type="molecule type" value="Genomic_DNA"/>
</dbReference>
<dbReference type="OMA" id="KMCGSAK"/>
<evidence type="ECO:0000256" key="6">
    <source>
        <dbReference type="ARBA" id="ARBA00038471"/>
    </source>
</evidence>
<dbReference type="Proteomes" id="UP000077755">
    <property type="component" value="Chromosome 6"/>
</dbReference>
<dbReference type="AlphaFoldDB" id="A0A164WYC3"/>
<dbReference type="InterPro" id="IPR051955">
    <property type="entry name" value="PME_Inhibitor"/>
</dbReference>
<comment type="similarity">
    <text evidence="6">Belongs to the PMEI family.</text>
</comment>
<keyword evidence="5" id="KW-1015">Disulfide bond</keyword>
<dbReference type="EMBL" id="CP093348">
    <property type="protein sequence ID" value="WOH06812.1"/>
    <property type="molecule type" value="Genomic_DNA"/>
</dbReference>
<evidence type="ECO:0000256" key="2">
    <source>
        <dbReference type="ARBA" id="ARBA00022523"/>
    </source>
</evidence>
<dbReference type="InterPro" id="IPR035513">
    <property type="entry name" value="Invertase/methylesterase_inhib"/>
</dbReference>
<evidence type="ECO:0000256" key="5">
    <source>
        <dbReference type="ARBA" id="ARBA00023157"/>
    </source>
</evidence>
<feature type="domain" description="Pectinesterase inhibitor" evidence="8">
    <location>
        <begin position="27"/>
        <end position="186"/>
    </location>
</feature>
<dbReference type="SMART" id="SM00856">
    <property type="entry name" value="PMEI"/>
    <property type="match status" value="1"/>
</dbReference>
<name>A0A164WYC3_DAUCS</name>
<evidence type="ECO:0000313" key="11">
    <source>
        <dbReference type="Proteomes" id="UP000077755"/>
    </source>
</evidence>
<evidence type="ECO:0000313" key="9">
    <source>
        <dbReference type="EMBL" id="KZM92436.1"/>
    </source>
</evidence>
<reference evidence="9" key="1">
    <citation type="journal article" date="2016" name="Nat. Genet.">
        <title>A high-quality carrot genome assembly provides new insights into carotenoid accumulation and asterid genome evolution.</title>
        <authorList>
            <person name="Iorizzo M."/>
            <person name="Ellison S."/>
            <person name="Senalik D."/>
            <person name="Zeng P."/>
            <person name="Satapoomin P."/>
            <person name="Huang J."/>
            <person name="Bowman M."/>
            <person name="Iovene M."/>
            <person name="Sanseverino W."/>
            <person name="Cavagnaro P."/>
            <person name="Yildiz M."/>
            <person name="Macko-Podgorni A."/>
            <person name="Moranska E."/>
            <person name="Grzebelus E."/>
            <person name="Grzebelus D."/>
            <person name="Ashrafi H."/>
            <person name="Zheng Z."/>
            <person name="Cheng S."/>
            <person name="Spooner D."/>
            <person name="Van Deynze A."/>
            <person name="Simon P."/>
        </authorList>
    </citation>
    <scope>NUCLEOTIDE SEQUENCE [LARGE SCALE GENOMIC DNA]</scope>
    <source>
        <tissue evidence="9">Leaf</tissue>
    </source>
</reference>
<dbReference type="STRING" id="79200.A0A164WYC3"/>
<evidence type="ECO:0000256" key="4">
    <source>
        <dbReference type="ARBA" id="ARBA00022729"/>
    </source>
</evidence>
<feature type="chain" id="PRO_5007854288" description="Pectinesterase inhibitor domain-containing protein" evidence="7">
    <location>
        <begin position="23"/>
        <end position="196"/>
    </location>
</feature>
<dbReference type="FunFam" id="1.20.140.40:FF:000006">
    <property type="entry name" value="Pectinesterase inhibitor 3"/>
    <property type="match status" value="1"/>
</dbReference>
<dbReference type="PANTHER" id="PTHR31080:SF87">
    <property type="entry name" value="PECTINESTERASE INHIBITOR 7"/>
    <property type="match status" value="1"/>
</dbReference>
<feature type="signal peptide" evidence="7">
    <location>
        <begin position="1"/>
        <end position="22"/>
    </location>
</feature>